<dbReference type="EMBL" id="JAAKZI010000026">
    <property type="protein sequence ID" value="NGN84583.1"/>
    <property type="molecule type" value="Genomic_DNA"/>
</dbReference>
<name>A0ABX0DCC7_9MICC</name>
<reference evidence="2 3" key="1">
    <citation type="submission" date="2020-02" db="EMBL/GenBank/DDBJ databases">
        <title>Genome sequence of the type strain DSM 27180 of Arthrobacter silviterrae.</title>
        <authorList>
            <person name="Gao J."/>
            <person name="Sun J."/>
        </authorList>
    </citation>
    <scope>NUCLEOTIDE SEQUENCE [LARGE SCALE GENOMIC DNA]</scope>
    <source>
        <strain evidence="2 3">DSM 27180</strain>
    </source>
</reference>
<proteinExistence type="predicted"/>
<organism evidence="2 3">
    <name type="scientific">Arthrobacter silviterrae</name>
    <dbReference type="NCBI Taxonomy" id="2026658"/>
    <lineage>
        <taxon>Bacteria</taxon>
        <taxon>Bacillati</taxon>
        <taxon>Actinomycetota</taxon>
        <taxon>Actinomycetes</taxon>
        <taxon>Micrococcales</taxon>
        <taxon>Micrococcaceae</taxon>
        <taxon>Arthrobacter</taxon>
    </lineage>
</organism>
<accession>A0ABX0DCC7</accession>
<sequence length="165" mass="17508">MLRVENGAGKGTPGSAGCAAAGRHDDRELTVIPREWTVPLRGCLDDVPAAGAIRILSTTFTVSTACEGEAPEVLRMDIPVALTLDTQGLAAGNLWDSVEIASTSEGISYERLPASEGYFTPDNVVWAVHRFRLACPLPTGRPLTVEWILSAADHGLAGPRLHPHS</sequence>
<evidence type="ECO:0000313" key="3">
    <source>
        <dbReference type="Proteomes" id="UP000479226"/>
    </source>
</evidence>
<keyword evidence="3" id="KW-1185">Reference proteome</keyword>
<protein>
    <submittedName>
        <fullName evidence="2">Uncharacterized protein</fullName>
    </submittedName>
</protein>
<dbReference type="RefSeq" id="WP_165182807.1">
    <property type="nucleotide sequence ID" value="NZ_JAAKZI010000026.1"/>
</dbReference>
<dbReference type="Proteomes" id="UP000479226">
    <property type="component" value="Unassembled WGS sequence"/>
</dbReference>
<feature type="region of interest" description="Disordered" evidence="1">
    <location>
        <begin position="1"/>
        <end position="22"/>
    </location>
</feature>
<comment type="caution">
    <text evidence="2">The sequence shown here is derived from an EMBL/GenBank/DDBJ whole genome shotgun (WGS) entry which is preliminary data.</text>
</comment>
<evidence type="ECO:0000256" key="1">
    <source>
        <dbReference type="SAM" id="MobiDB-lite"/>
    </source>
</evidence>
<gene>
    <name evidence="2" type="ORF">G6N77_14115</name>
</gene>
<evidence type="ECO:0000313" key="2">
    <source>
        <dbReference type="EMBL" id="NGN84583.1"/>
    </source>
</evidence>